<dbReference type="InterPro" id="IPR011042">
    <property type="entry name" value="6-blade_b-propeller_TolB-like"/>
</dbReference>
<dbReference type="InterPro" id="IPR011049">
    <property type="entry name" value="Serralysin-like_metalloprot_C"/>
</dbReference>
<dbReference type="AlphaFoldDB" id="A0A8B6FLI5"/>
<gene>
    <name evidence="2" type="ORF">MGAL_10B017374</name>
</gene>
<reference evidence="2" key="1">
    <citation type="submission" date="2018-11" db="EMBL/GenBank/DDBJ databases">
        <authorList>
            <person name="Alioto T."/>
            <person name="Alioto T."/>
        </authorList>
    </citation>
    <scope>NUCLEOTIDE SEQUENCE</scope>
</reference>
<proteinExistence type="predicted"/>
<dbReference type="InterPro" id="IPR041249">
    <property type="entry name" value="HEPN_DZIP3"/>
</dbReference>
<dbReference type="OrthoDB" id="3365698at2759"/>
<evidence type="ECO:0000259" key="1">
    <source>
        <dbReference type="Pfam" id="PF18738"/>
    </source>
</evidence>
<dbReference type="InterPro" id="IPR011044">
    <property type="entry name" value="Quino_amine_DH_bsu"/>
</dbReference>
<feature type="domain" description="DZIP3-like HEPN" evidence="1">
    <location>
        <begin position="80"/>
        <end position="199"/>
    </location>
</feature>
<accession>A0A8B6FLI5</accession>
<dbReference type="Gene3D" id="1.10.287.950">
    <property type="entry name" value="Methyl-accepting chemotaxis protein"/>
    <property type="match status" value="1"/>
</dbReference>
<dbReference type="Gene3D" id="2.120.10.30">
    <property type="entry name" value="TolB, C-terminal domain"/>
    <property type="match status" value="1"/>
</dbReference>
<comment type="caution">
    <text evidence="2">The sequence shown here is derived from an EMBL/GenBank/DDBJ whole genome shotgun (WGS) entry which is preliminary data.</text>
</comment>
<evidence type="ECO:0000313" key="3">
    <source>
        <dbReference type="Proteomes" id="UP000596742"/>
    </source>
</evidence>
<dbReference type="EMBL" id="UYJE01007076">
    <property type="protein sequence ID" value="VDI51546.1"/>
    <property type="molecule type" value="Genomic_DNA"/>
</dbReference>
<dbReference type="SUPFAM" id="SSF101967">
    <property type="entry name" value="Adhesin YadA, collagen-binding domain"/>
    <property type="match status" value="1"/>
</dbReference>
<evidence type="ECO:0000313" key="2">
    <source>
        <dbReference type="EMBL" id="VDI51546.1"/>
    </source>
</evidence>
<name>A0A8B6FLI5_MYTGA</name>
<sequence length="650" mass="73135">MDREDRRRFFVIGSVFLEVVTPVFRRRIENNYTKAGFSCLQDFLNNQPVVHTLFHLNHRYTWYCCVDSQNCIARQQLPLYNYQWKLLYTENPGPGKHHCHCKYTAKPVKLDDIDITLLALILVNCFSLVPAEKQAVRTLRQYKNDFLSHNTNCGISEPKFNSLWPELTYHVIQLDPNIQLSDLEDIKNRPLDEQLCKQYFIHLVDVNKRFEEVGDSLQKMHTSVEGLSTSVHGINTTLQGIGWNLHGMDRSVQTVNTTLQGLERSVRGGNTTLQGLERSVEGGNTTLQGLERSVQGGNTTLQGLERSVQGGTTTLQGIERSIQGGNTTLQGIERSVQGGHSTLQEMNSSIQTINTAVQRIPVMDDAIQKLVFYAKKGETSTSQRQNPDIQRQERKSYKLGQHIFYQIHQFPTVSASTIIPFNKAVITNDGHVAFIQKPNCSILIYKTDGSHVGTIQQQSQPLDITVVDNSTVAVALPHCSRIDIWDINNKQKLKSIQLSTKCYGITTINNKLAVGCKGRLLIIDPKTEMVEKTIDTGTCEACRLCGSGDGIFYTDGFGQYLNYYSHSNSKISKIKSTSDVSYMTTLQDGSLYVICEHESVLHVSSDGQKCQQVTTKGLTSLEWVTGISYNPEQRKLIITQNDSITVFSEY</sequence>
<dbReference type="Proteomes" id="UP000596742">
    <property type="component" value="Unassembled WGS sequence"/>
</dbReference>
<protein>
    <recommendedName>
        <fullName evidence="1">DZIP3-like HEPN domain-containing protein</fullName>
    </recommendedName>
</protein>
<organism evidence="2 3">
    <name type="scientific">Mytilus galloprovincialis</name>
    <name type="common">Mediterranean mussel</name>
    <dbReference type="NCBI Taxonomy" id="29158"/>
    <lineage>
        <taxon>Eukaryota</taxon>
        <taxon>Metazoa</taxon>
        <taxon>Spiralia</taxon>
        <taxon>Lophotrochozoa</taxon>
        <taxon>Mollusca</taxon>
        <taxon>Bivalvia</taxon>
        <taxon>Autobranchia</taxon>
        <taxon>Pteriomorphia</taxon>
        <taxon>Mytilida</taxon>
        <taxon>Mytiloidea</taxon>
        <taxon>Mytilidae</taxon>
        <taxon>Mytilinae</taxon>
        <taxon>Mytilus</taxon>
    </lineage>
</organism>
<dbReference type="Pfam" id="PF18738">
    <property type="entry name" value="HEPN_DZIP3"/>
    <property type="match status" value="1"/>
</dbReference>
<dbReference type="SUPFAM" id="SSF50969">
    <property type="entry name" value="YVTN repeat-like/Quinoprotein amine dehydrogenase"/>
    <property type="match status" value="1"/>
</dbReference>
<keyword evidence="3" id="KW-1185">Reference proteome</keyword>